<dbReference type="EMBL" id="CP019384">
    <property type="protein sequence ID" value="QAT16696.1"/>
    <property type="molecule type" value="Genomic_DNA"/>
</dbReference>
<evidence type="ECO:0000313" key="4">
    <source>
        <dbReference type="Proteomes" id="UP000287243"/>
    </source>
</evidence>
<dbReference type="SUPFAM" id="SSF52833">
    <property type="entry name" value="Thioredoxin-like"/>
    <property type="match status" value="1"/>
</dbReference>
<protein>
    <recommendedName>
        <fullName evidence="2">Thioredoxin-like fold domain-containing protein</fullName>
    </recommendedName>
</protein>
<proteinExistence type="predicted"/>
<dbReference type="KEGG" id="vai:BU251_02590"/>
<feature type="domain" description="Thioredoxin-like fold" evidence="2">
    <location>
        <begin position="150"/>
        <end position="241"/>
    </location>
</feature>
<sequence>MRCLFVLIVLFVYAPMACGQGLFQYERIDFFKEPDAQKNTVLKPAQDSFEAVENEWAEPVISPSGKMTIYLPPKEVRDFLDKPDPENAKAYLEWNLNRIRKFIRAQEMLAKEARILGQPRGRDNLTDTDSQKTGSSTSIAGDALPQGDYLFFFMLKGCPVCQKEARVVENIYLTHPEIKVQAFAVGYSDDDLREFMFPATQDRGMSTLFKVNSYPAIALFNSKREKYFISGYVDKEKILKLFK</sequence>
<reference evidence="3 4" key="1">
    <citation type="submission" date="2017-01" db="EMBL/GenBank/DDBJ databases">
        <title>First insights into the biology of 'candidatus Vampirococcus archaeovorus'.</title>
        <authorList>
            <person name="Kizina J."/>
            <person name="Jordan S."/>
            <person name="Stueber K."/>
            <person name="Reinhardt R."/>
            <person name="Harder J."/>
        </authorList>
    </citation>
    <scope>NUCLEOTIDE SEQUENCE [LARGE SCALE GENOMIC DNA]</scope>
    <source>
        <strain evidence="3 4">LiM</strain>
    </source>
</reference>
<evidence type="ECO:0000256" key="1">
    <source>
        <dbReference type="SAM" id="MobiDB-lite"/>
    </source>
</evidence>
<feature type="region of interest" description="Disordered" evidence="1">
    <location>
        <begin position="119"/>
        <end position="139"/>
    </location>
</feature>
<dbReference type="InterPro" id="IPR012336">
    <property type="entry name" value="Thioredoxin-like_fold"/>
</dbReference>
<dbReference type="Proteomes" id="UP000287243">
    <property type="component" value="Chromosome"/>
</dbReference>
<dbReference type="RefSeq" id="WP_128699334.1">
    <property type="nucleotide sequence ID" value="NZ_CP019384.1"/>
</dbReference>
<organism evidence="3 4">
    <name type="scientific">Velamenicoccus archaeovorus</name>
    <dbReference type="NCBI Taxonomy" id="1930593"/>
    <lineage>
        <taxon>Bacteria</taxon>
        <taxon>Pseudomonadati</taxon>
        <taxon>Candidatus Omnitrophota</taxon>
        <taxon>Candidatus Velamenicoccus</taxon>
    </lineage>
</organism>
<dbReference type="Gene3D" id="3.40.30.10">
    <property type="entry name" value="Glutaredoxin"/>
    <property type="match status" value="1"/>
</dbReference>
<dbReference type="InterPro" id="IPR036249">
    <property type="entry name" value="Thioredoxin-like_sf"/>
</dbReference>
<dbReference type="OrthoDB" id="5559625at2"/>
<evidence type="ECO:0000259" key="2">
    <source>
        <dbReference type="Pfam" id="PF13098"/>
    </source>
</evidence>
<evidence type="ECO:0000313" key="3">
    <source>
        <dbReference type="EMBL" id="QAT16696.1"/>
    </source>
</evidence>
<gene>
    <name evidence="3" type="ORF">BU251_02590</name>
</gene>
<feature type="compositionally biased region" description="Polar residues" evidence="1">
    <location>
        <begin position="127"/>
        <end position="139"/>
    </location>
</feature>
<keyword evidence="4" id="KW-1185">Reference proteome</keyword>
<dbReference type="AlphaFoldDB" id="A0A410P3F9"/>
<name>A0A410P3F9_VELA1</name>
<accession>A0A410P3F9</accession>
<dbReference type="Pfam" id="PF13098">
    <property type="entry name" value="Thioredoxin_2"/>
    <property type="match status" value="1"/>
</dbReference>